<gene>
    <name evidence="2" type="ORF">BJX66DRAFT_332510</name>
</gene>
<feature type="transmembrane region" description="Helical" evidence="1">
    <location>
        <begin position="65"/>
        <end position="87"/>
    </location>
</feature>
<keyword evidence="1" id="KW-0812">Transmembrane</keyword>
<dbReference type="InterPro" id="IPR053247">
    <property type="entry name" value="GPCR_GPR1/git3-like"/>
</dbReference>
<feature type="transmembrane region" description="Helical" evidence="1">
    <location>
        <begin position="178"/>
        <end position="200"/>
    </location>
</feature>
<accession>A0ABR4GNB2</accession>
<feature type="transmembrane region" description="Helical" evidence="1">
    <location>
        <begin position="138"/>
        <end position="157"/>
    </location>
</feature>
<evidence type="ECO:0000256" key="1">
    <source>
        <dbReference type="SAM" id="Phobius"/>
    </source>
</evidence>
<organism evidence="2 3">
    <name type="scientific">Aspergillus keveii</name>
    <dbReference type="NCBI Taxonomy" id="714993"/>
    <lineage>
        <taxon>Eukaryota</taxon>
        <taxon>Fungi</taxon>
        <taxon>Dikarya</taxon>
        <taxon>Ascomycota</taxon>
        <taxon>Pezizomycotina</taxon>
        <taxon>Eurotiomycetes</taxon>
        <taxon>Eurotiomycetidae</taxon>
        <taxon>Eurotiales</taxon>
        <taxon>Aspergillaceae</taxon>
        <taxon>Aspergillus</taxon>
        <taxon>Aspergillus subgen. Nidulantes</taxon>
    </lineage>
</organism>
<evidence type="ECO:0000313" key="3">
    <source>
        <dbReference type="Proteomes" id="UP001610563"/>
    </source>
</evidence>
<dbReference type="Proteomes" id="UP001610563">
    <property type="component" value="Unassembled WGS sequence"/>
</dbReference>
<reference evidence="2 3" key="1">
    <citation type="submission" date="2024-07" db="EMBL/GenBank/DDBJ databases">
        <title>Section-level genome sequencing and comparative genomics of Aspergillus sections Usti and Cavernicolus.</title>
        <authorList>
            <consortium name="Lawrence Berkeley National Laboratory"/>
            <person name="Nybo J.L."/>
            <person name="Vesth T.C."/>
            <person name="Theobald S."/>
            <person name="Frisvad J.C."/>
            <person name="Larsen T.O."/>
            <person name="Kjaerboelling I."/>
            <person name="Rothschild-Mancinelli K."/>
            <person name="Lyhne E.K."/>
            <person name="Kogle M.E."/>
            <person name="Barry K."/>
            <person name="Clum A."/>
            <person name="Na H."/>
            <person name="Ledsgaard L."/>
            <person name="Lin J."/>
            <person name="Lipzen A."/>
            <person name="Kuo A."/>
            <person name="Riley R."/>
            <person name="Mondo S."/>
            <person name="Labutti K."/>
            <person name="Haridas S."/>
            <person name="Pangalinan J."/>
            <person name="Salamov A.A."/>
            <person name="Simmons B.A."/>
            <person name="Magnuson J.K."/>
            <person name="Chen J."/>
            <person name="Drula E."/>
            <person name="Henrissat B."/>
            <person name="Wiebenga A."/>
            <person name="Lubbers R.J."/>
            <person name="Gomes A.C."/>
            <person name="Makela M.R."/>
            <person name="Stajich J."/>
            <person name="Grigoriev I.V."/>
            <person name="Mortensen U.H."/>
            <person name="De Vries R.P."/>
            <person name="Baker S.E."/>
            <person name="Andersen M.R."/>
        </authorList>
    </citation>
    <scope>NUCLEOTIDE SEQUENCE [LARGE SCALE GENOMIC DNA]</scope>
    <source>
        <strain evidence="2 3">CBS 209.92</strain>
    </source>
</reference>
<feature type="transmembrane region" description="Helical" evidence="1">
    <location>
        <begin position="364"/>
        <end position="385"/>
    </location>
</feature>
<comment type="caution">
    <text evidence="2">The sequence shown here is derived from an EMBL/GenBank/DDBJ whole genome shotgun (WGS) entry which is preliminary data.</text>
</comment>
<keyword evidence="3" id="KW-1185">Reference proteome</keyword>
<dbReference type="PANTHER" id="PTHR42058">
    <property type="entry name" value="G_PROTEIN_RECEP_F2_4 DOMAIN-CONTAINING PROTEIN"/>
    <property type="match status" value="1"/>
</dbReference>
<name>A0ABR4GNB2_9EURO</name>
<feature type="transmembrane region" description="Helical" evidence="1">
    <location>
        <begin position="220"/>
        <end position="243"/>
    </location>
</feature>
<feature type="transmembrane region" description="Helical" evidence="1">
    <location>
        <begin position="99"/>
        <end position="118"/>
    </location>
</feature>
<keyword evidence="1" id="KW-1133">Transmembrane helix</keyword>
<keyword evidence="1" id="KW-0472">Membrane</keyword>
<evidence type="ECO:0008006" key="4">
    <source>
        <dbReference type="Google" id="ProtNLM"/>
    </source>
</evidence>
<dbReference type="EMBL" id="JBFTWV010000004">
    <property type="protein sequence ID" value="KAL2800371.1"/>
    <property type="molecule type" value="Genomic_DNA"/>
</dbReference>
<proteinExistence type="predicted"/>
<dbReference type="PANTHER" id="PTHR42058:SF1">
    <property type="entry name" value="G-PROTEIN COUPLED RECEPTORS FAMILY 2 PROFILE 2 DOMAIN-CONTAINING PROTEIN"/>
    <property type="match status" value="1"/>
</dbReference>
<evidence type="ECO:0000313" key="2">
    <source>
        <dbReference type="EMBL" id="KAL2800371.1"/>
    </source>
</evidence>
<protein>
    <recommendedName>
        <fullName evidence="4">G-protein coupled receptors family 2 profile 2 domain-containing protein</fullName>
    </recommendedName>
</protein>
<feature type="transmembrane region" description="Helical" evidence="1">
    <location>
        <begin position="297"/>
        <end position="318"/>
    </location>
</feature>
<sequence length="461" mass="50944">MESHQNFGNSSCPYPFISELSFPARDGFTSQRVCMPVPMDVENVSCCLPCPVSDWRYSTGFNVDLVRWFGLATLILFLFLAITYTVLPVPATRRHYLTIAPLAGLAIMALSFVMQLGPVDQCADPITPNDWTTSHSCAASATCLYYGAWVVILSGFYRSLSLYLHLCWEIDLGDKFMYFSLTTIFGCAGALVPVVFYISGVAYQVGKVCVVSRHRSVESVWGPFLGVSAVALLLQLLVIRYCVCRVLDPFRTMHPIVNACCTSQTQPPGSSPPPTPASETRARQVSSKIWHVLQPQWRAVSLLLVIIFYTIFLAQTSLRALSPDDYTTEKVMPWASCLVSAGGNPDACTHLADGLGPSEPMIRAAWILLSMTGLVGFLCVVRWSMFQGWMNWARQQRTVYSEWWARRGDRDALTDVERVPSKYLSMDSAYFSSSGSRGESGYSEPLSLKPAYGAGLRGGGH</sequence>